<dbReference type="InterPro" id="IPR037208">
    <property type="entry name" value="Spo0E-like_sf"/>
</dbReference>
<dbReference type="RefSeq" id="WP_191158572.1">
    <property type="nucleotide sequence ID" value="NZ_JACXAI010000014.1"/>
</dbReference>
<dbReference type="GO" id="GO:0043937">
    <property type="term" value="P:regulation of sporulation"/>
    <property type="evidence" value="ECO:0007669"/>
    <property type="project" value="InterPro"/>
</dbReference>
<dbReference type="InterPro" id="IPR036638">
    <property type="entry name" value="HLH_DNA-bd_sf"/>
</dbReference>
<evidence type="ECO:0000313" key="2">
    <source>
        <dbReference type="Proteomes" id="UP000626844"/>
    </source>
</evidence>
<sequence>MIFIDIGELGDRINQLKKELNHIAEETGLNSLDTIFYSQKLDQLITIYQKLSIKNENKNMLLNDNKSYKN</sequence>
<dbReference type="Proteomes" id="UP000626844">
    <property type="component" value="Unassembled WGS sequence"/>
</dbReference>
<dbReference type="GO" id="GO:0046983">
    <property type="term" value="F:protein dimerization activity"/>
    <property type="evidence" value="ECO:0007669"/>
    <property type="project" value="InterPro"/>
</dbReference>
<dbReference type="Pfam" id="PF09388">
    <property type="entry name" value="SpoOE-like"/>
    <property type="match status" value="1"/>
</dbReference>
<dbReference type="EMBL" id="JACXAI010000014">
    <property type="protein sequence ID" value="MBD1380977.1"/>
    <property type="molecule type" value="Genomic_DNA"/>
</dbReference>
<dbReference type="AlphaFoldDB" id="A0A926NB46"/>
<dbReference type="InterPro" id="IPR018540">
    <property type="entry name" value="Spo0E-like"/>
</dbReference>
<evidence type="ECO:0000313" key="1">
    <source>
        <dbReference type="EMBL" id="MBD1380977.1"/>
    </source>
</evidence>
<protein>
    <submittedName>
        <fullName evidence="1">Aspartyl-phosphate phosphatase Spo0E family protein</fullName>
    </submittedName>
</protein>
<reference evidence="1" key="1">
    <citation type="submission" date="2020-09" db="EMBL/GenBank/DDBJ databases">
        <title>A novel bacterium of genus Bacillus, isolated from South China Sea.</title>
        <authorList>
            <person name="Huang H."/>
            <person name="Mo K."/>
            <person name="Hu Y."/>
        </authorList>
    </citation>
    <scope>NUCLEOTIDE SEQUENCE</scope>
    <source>
        <strain evidence="1">IB182487</strain>
    </source>
</reference>
<accession>A0A926NB46</accession>
<gene>
    <name evidence="1" type="ORF">IC621_12110</name>
</gene>
<keyword evidence="2" id="KW-1185">Reference proteome</keyword>
<proteinExistence type="predicted"/>
<dbReference type="Gene3D" id="4.10.280.10">
    <property type="entry name" value="Helix-loop-helix DNA-binding domain"/>
    <property type="match status" value="1"/>
</dbReference>
<dbReference type="SUPFAM" id="SSF140500">
    <property type="entry name" value="BAS1536-like"/>
    <property type="match status" value="1"/>
</dbReference>
<name>A0A926NB46_9BACI</name>
<organism evidence="1 2">
    <name type="scientific">Metabacillus arenae</name>
    <dbReference type="NCBI Taxonomy" id="2771434"/>
    <lineage>
        <taxon>Bacteria</taxon>
        <taxon>Bacillati</taxon>
        <taxon>Bacillota</taxon>
        <taxon>Bacilli</taxon>
        <taxon>Bacillales</taxon>
        <taxon>Bacillaceae</taxon>
        <taxon>Metabacillus</taxon>
    </lineage>
</organism>
<comment type="caution">
    <text evidence="1">The sequence shown here is derived from an EMBL/GenBank/DDBJ whole genome shotgun (WGS) entry which is preliminary data.</text>
</comment>